<reference evidence="1 2" key="1">
    <citation type="journal article" date="2022" name="DNA Res.">
        <title>Chromosomal-level genome assembly of the orchid tree Bauhinia variegata (Leguminosae; Cercidoideae) supports the allotetraploid origin hypothesis of Bauhinia.</title>
        <authorList>
            <person name="Zhong Y."/>
            <person name="Chen Y."/>
            <person name="Zheng D."/>
            <person name="Pang J."/>
            <person name="Liu Y."/>
            <person name="Luo S."/>
            <person name="Meng S."/>
            <person name="Qian L."/>
            <person name="Wei D."/>
            <person name="Dai S."/>
            <person name="Zhou R."/>
        </authorList>
    </citation>
    <scope>NUCLEOTIDE SEQUENCE [LARGE SCALE GENOMIC DNA]</scope>
    <source>
        <strain evidence="1">BV-YZ2020</strain>
    </source>
</reference>
<dbReference type="Proteomes" id="UP000828941">
    <property type="component" value="Chromosome 9"/>
</dbReference>
<keyword evidence="2" id="KW-1185">Reference proteome</keyword>
<organism evidence="1 2">
    <name type="scientific">Bauhinia variegata</name>
    <name type="common">Purple orchid tree</name>
    <name type="synonym">Phanera variegata</name>
    <dbReference type="NCBI Taxonomy" id="167791"/>
    <lineage>
        <taxon>Eukaryota</taxon>
        <taxon>Viridiplantae</taxon>
        <taxon>Streptophyta</taxon>
        <taxon>Embryophyta</taxon>
        <taxon>Tracheophyta</taxon>
        <taxon>Spermatophyta</taxon>
        <taxon>Magnoliopsida</taxon>
        <taxon>eudicotyledons</taxon>
        <taxon>Gunneridae</taxon>
        <taxon>Pentapetalae</taxon>
        <taxon>rosids</taxon>
        <taxon>fabids</taxon>
        <taxon>Fabales</taxon>
        <taxon>Fabaceae</taxon>
        <taxon>Cercidoideae</taxon>
        <taxon>Cercideae</taxon>
        <taxon>Bauhiniinae</taxon>
        <taxon>Bauhinia</taxon>
    </lineage>
</organism>
<evidence type="ECO:0000313" key="2">
    <source>
        <dbReference type="Proteomes" id="UP000828941"/>
    </source>
</evidence>
<gene>
    <name evidence="1" type="ORF">L6164_023523</name>
</gene>
<comment type="caution">
    <text evidence="1">The sequence shown here is derived from an EMBL/GenBank/DDBJ whole genome shotgun (WGS) entry which is preliminary data.</text>
</comment>
<evidence type="ECO:0000313" key="1">
    <source>
        <dbReference type="EMBL" id="KAI4323952.1"/>
    </source>
</evidence>
<name>A0ACB9MIH1_BAUVA</name>
<sequence>MCDEIDDINVTFPSDYRYYDDFNVEDALTTSDLMVRGGSRMRGPRAAAVEPTVMGSVDDPIVVEVVDISLTPATKLMDQGALNLPMHVPPLMSMASTLEESSTAFNDSPEGRACYPLSRRKVKSTTRKDRRRPVAASSGSDSELAGATGTNSEGALMGVPTTGLDGSDNASPLGGCSGTGSSHERPPIPPLFEGFGARGSSGAACGVPAPKEVAEESAAEAKQQALAAEEKIATIKRDLDTTRKEVANAEERASTAAS</sequence>
<proteinExistence type="predicted"/>
<dbReference type="EMBL" id="CM039434">
    <property type="protein sequence ID" value="KAI4323952.1"/>
    <property type="molecule type" value="Genomic_DNA"/>
</dbReference>
<accession>A0ACB9MIH1</accession>
<protein>
    <submittedName>
        <fullName evidence="1">Uncharacterized protein</fullName>
    </submittedName>
</protein>